<reference evidence="2 3" key="1">
    <citation type="submission" date="2020-12" db="EMBL/GenBank/DDBJ databases">
        <title>Revised draft genomes of Rhodomicrobium vannielii ATCC 17100 and Rhodomicrobium udaipurense JA643.</title>
        <authorList>
            <person name="Conners E.M."/>
            <person name="Davenport E.J."/>
            <person name="Bose A."/>
        </authorList>
    </citation>
    <scope>NUCLEOTIDE SEQUENCE [LARGE SCALE GENOMIC DNA]</scope>
    <source>
        <strain evidence="2 3">JA643</strain>
    </source>
</reference>
<proteinExistence type="predicted"/>
<keyword evidence="1" id="KW-1133">Transmembrane helix</keyword>
<sequence length="104" mass="11809">MSRSDDFALFMLLLFGGVLLFAYIISRVHEPKPTPPTKGLEDLIELEPGVWVHPNSPEMEEAGRPIMGPYWWLKLMIFAAMVVSFYHLNSGARTFLEGVFGSHR</sequence>
<keyword evidence="1" id="KW-0472">Membrane</keyword>
<dbReference type="EMBL" id="JAEMUK010000088">
    <property type="protein sequence ID" value="MBJ7545177.1"/>
    <property type="molecule type" value="Genomic_DNA"/>
</dbReference>
<evidence type="ECO:0000256" key="1">
    <source>
        <dbReference type="SAM" id="Phobius"/>
    </source>
</evidence>
<feature type="transmembrane region" description="Helical" evidence="1">
    <location>
        <begin position="70"/>
        <end position="88"/>
    </location>
</feature>
<comment type="caution">
    <text evidence="2">The sequence shown here is derived from an EMBL/GenBank/DDBJ whole genome shotgun (WGS) entry which is preliminary data.</text>
</comment>
<name>A0A8I1GDS9_9HYPH</name>
<evidence type="ECO:0000313" key="3">
    <source>
        <dbReference type="Proteomes" id="UP000623250"/>
    </source>
</evidence>
<dbReference type="Proteomes" id="UP000623250">
    <property type="component" value="Unassembled WGS sequence"/>
</dbReference>
<keyword evidence="1" id="KW-0812">Transmembrane</keyword>
<evidence type="ECO:0000313" key="2">
    <source>
        <dbReference type="EMBL" id="MBJ7545177.1"/>
    </source>
</evidence>
<organism evidence="2 3">
    <name type="scientific">Rhodomicrobium udaipurense</name>
    <dbReference type="NCBI Taxonomy" id="1202716"/>
    <lineage>
        <taxon>Bacteria</taxon>
        <taxon>Pseudomonadati</taxon>
        <taxon>Pseudomonadota</taxon>
        <taxon>Alphaproteobacteria</taxon>
        <taxon>Hyphomicrobiales</taxon>
        <taxon>Hyphomicrobiaceae</taxon>
        <taxon>Rhodomicrobium</taxon>
    </lineage>
</organism>
<dbReference type="RefSeq" id="WP_037233067.1">
    <property type="nucleotide sequence ID" value="NZ_JAEMUK010000088.1"/>
</dbReference>
<feature type="transmembrane region" description="Helical" evidence="1">
    <location>
        <begin position="7"/>
        <end position="26"/>
    </location>
</feature>
<keyword evidence="3" id="KW-1185">Reference proteome</keyword>
<gene>
    <name evidence="2" type="ORF">JDN41_16620</name>
</gene>
<dbReference type="AlphaFoldDB" id="A0A8I1GDS9"/>
<protein>
    <submittedName>
        <fullName evidence="2">Uncharacterized protein</fullName>
    </submittedName>
</protein>
<accession>A0A8I1GDS9</accession>